<accession>A0ABR2JPT9</accession>
<dbReference type="PROSITE" id="PS00125">
    <property type="entry name" value="SER_THR_PHOSPHATASE"/>
    <property type="match status" value="1"/>
</dbReference>
<dbReference type="PANTHER" id="PTHR11668">
    <property type="entry name" value="SERINE/THREONINE PROTEIN PHOSPHATASE"/>
    <property type="match status" value="1"/>
</dbReference>
<comment type="caution">
    <text evidence="4">The sequence shown here is derived from an EMBL/GenBank/DDBJ whole genome shotgun (WGS) entry which is preliminary data.</text>
</comment>
<sequence>MKKSASYILSAYSFISALTNEQLLEVGYQSKDGNPIPSFDEKLLIDLCSDAQQIFENEKNILEIDGDFVIVGDIHGSFHDLLRILKFLEEKSTKVLFLGDYVDRGFFSLECITILFALKVMFPDMFYLIRGNHEFDSVCCKYGFKNEIINYHNPKKIVNTAVQHDNKDDEKFSENYDEQYNDLDCYKYSEALYNAFITVFSYLPLAAILNGTTFCIHGGLSTKLDHIDSINSLINRPVFNFEDSLLLTDLVWSDPSHNASCAYEENPRGRGCYFNRDSVIHFLKDSALVRMIRAHQCVKSGCHKNFGDQCITVFSASSYDCFMSNSSAILQLFQSDDSLKVTTFPALPRLLKNDAAYYKVQSINPNESKIHFCFSFLHPKTVSNVPPRMVSSNKVRKQIRVQKSENCFGSQSRITPLVQTKFITNPRRFQVQKSQMIYKPNVKAFCSLSDYDAPNKNEPSTGSPELLNNDSK</sequence>
<evidence type="ECO:0000313" key="4">
    <source>
        <dbReference type="EMBL" id="KAK8880886.1"/>
    </source>
</evidence>
<evidence type="ECO:0000256" key="2">
    <source>
        <dbReference type="SAM" id="MobiDB-lite"/>
    </source>
</evidence>
<keyword evidence="5" id="KW-1185">Reference proteome</keyword>
<evidence type="ECO:0000313" key="5">
    <source>
        <dbReference type="Proteomes" id="UP001470230"/>
    </source>
</evidence>
<proteinExistence type="inferred from homology"/>
<dbReference type="InterPro" id="IPR004843">
    <property type="entry name" value="Calcineurin-like_PHP"/>
</dbReference>
<gene>
    <name evidence="4" type="ORF">M9Y10_003585</name>
</gene>
<comment type="catalytic activity">
    <reaction evidence="1">
        <text>O-phospho-L-threonyl-[protein] + H2O = L-threonyl-[protein] + phosphate</text>
        <dbReference type="Rhea" id="RHEA:47004"/>
        <dbReference type="Rhea" id="RHEA-COMP:11060"/>
        <dbReference type="Rhea" id="RHEA-COMP:11605"/>
        <dbReference type="ChEBI" id="CHEBI:15377"/>
        <dbReference type="ChEBI" id="CHEBI:30013"/>
        <dbReference type="ChEBI" id="CHEBI:43474"/>
        <dbReference type="ChEBI" id="CHEBI:61977"/>
        <dbReference type="EC" id="3.1.3.16"/>
    </reaction>
</comment>
<dbReference type="EMBL" id="JAPFFF010000010">
    <property type="protein sequence ID" value="KAK8880886.1"/>
    <property type="molecule type" value="Genomic_DNA"/>
</dbReference>
<evidence type="ECO:0000259" key="3">
    <source>
        <dbReference type="PROSITE" id="PS00125"/>
    </source>
</evidence>
<dbReference type="InterPro" id="IPR050341">
    <property type="entry name" value="PP1_catalytic_subunit"/>
</dbReference>
<reference evidence="4 5" key="1">
    <citation type="submission" date="2024-04" db="EMBL/GenBank/DDBJ databases">
        <title>Tritrichomonas musculus Genome.</title>
        <authorList>
            <person name="Alves-Ferreira E."/>
            <person name="Grigg M."/>
            <person name="Lorenzi H."/>
            <person name="Galac M."/>
        </authorList>
    </citation>
    <scope>NUCLEOTIDE SEQUENCE [LARGE SCALE GENOMIC DNA]</scope>
    <source>
        <strain evidence="4 5">EAF2021</strain>
    </source>
</reference>
<keyword evidence="1" id="KW-0378">Hydrolase</keyword>
<organism evidence="4 5">
    <name type="scientific">Tritrichomonas musculus</name>
    <dbReference type="NCBI Taxonomy" id="1915356"/>
    <lineage>
        <taxon>Eukaryota</taxon>
        <taxon>Metamonada</taxon>
        <taxon>Parabasalia</taxon>
        <taxon>Tritrichomonadida</taxon>
        <taxon>Tritrichomonadidae</taxon>
        <taxon>Tritrichomonas</taxon>
    </lineage>
</organism>
<evidence type="ECO:0000256" key="1">
    <source>
        <dbReference type="RuleBase" id="RU004273"/>
    </source>
</evidence>
<feature type="domain" description="Serine/threonine specific protein phosphatases" evidence="3">
    <location>
        <begin position="129"/>
        <end position="134"/>
    </location>
</feature>
<dbReference type="InterPro" id="IPR029052">
    <property type="entry name" value="Metallo-depent_PP-like"/>
</dbReference>
<dbReference type="Proteomes" id="UP001470230">
    <property type="component" value="Unassembled WGS sequence"/>
</dbReference>
<dbReference type="Gene3D" id="3.60.21.10">
    <property type="match status" value="1"/>
</dbReference>
<dbReference type="Pfam" id="PF00149">
    <property type="entry name" value="Metallophos"/>
    <property type="match status" value="1"/>
</dbReference>
<dbReference type="EC" id="3.1.3.16" evidence="1"/>
<protein>
    <recommendedName>
        <fullName evidence="1">Serine/threonine-protein phosphatase</fullName>
        <ecNumber evidence="1">3.1.3.16</ecNumber>
    </recommendedName>
</protein>
<comment type="similarity">
    <text evidence="1">Belongs to the PPP phosphatase family.</text>
</comment>
<dbReference type="PRINTS" id="PR00114">
    <property type="entry name" value="STPHPHTASE"/>
</dbReference>
<feature type="compositionally biased region" description="Polar residues" evidence="2">
    <location>
        <begin position="457"/>
        <end position="472"/>
    </location>
</feature>
<dbReference type="PANTHER" id="PTHR11668:SF494">
    <property type="entry name" value="PROTEIN PHOSPHATASE, PUTATIVE-RELATED"/>
    <property type="match status" value="1"/>
</dbReference>
<dbReference type="InterPro" id="IPR006186">
    <property type="entry name" value="Ser/Thr-sp_prot-phosphatase"/>
</dbReference>
<dbReference type="SUPFAM" id="SSF56300">
    <property type="entry name" value="Metallo-dependent phosphatases"/>
    <property type="match status" value="1"/>
</dbReference>
<dbReference type="SMART" id="SM00156">
    <property type="entry name" value="PP2Ac"/>
    <property type="match status" value="1"/>
</dbReference>
<name>A0ABR2JPT9_9EUKA</name>
<feature type="region of interest" description="Disordered" evidence="2">
    <location>
        <begin position="453"/>
        <end position="472"/>
    </location>
</feature>